<dbReference type="SUPFAM" id="SSF52047">
    <property type="entry name" value="RNI-like"/>
    <property type="match status" value="1"/>
</dbReference>
<dbReference type="Proteomes" id="UP000663828">
    <property type="component" value="Unassembled WGS sequence"/>
</dbReference>
<evidence type="ECO:0000313" key="2">
    <source>
        <dbReference type="Proteomes" id="UP000663828"/>
    </source>
</evidence>
<gene>
    <name evidence="1" type="ORF">XAT740_LOCUS63213</name>
</gene>
<evidence type="ECO:0000313" key="1">
    <source>
        <dbReference type="EMBL" id="CAF1689232.1"/>
    </source>
</evidence>
<comment type="caution">
    <text evidence="1">The sequence shown here is derived from an EMBL/GenBank/DDBJ whole genome shotgun (WGS) entry which is preliminary data.</text>
</comment>
<dbReference type="EMBL" id="CAJNOR010019057">
    <property type="protein sequence ID" value="CAF1689232.1"/>
    <property type="molecule type" value="Genomic_DNA"/>
</dbReference>
<keyword evidence="2" id="KW-1185">Reference proteome</keyword>
<feature type="non-terminal residue" evidence="1">
    <location>
        <position position="199"/>
    </location>
</feature>
<reference evidence="1" key="1">
    <citation type="submission" date="2021-02" db="EMBL/GenBank/DDBJ databases">
        <authorList>
            <person name="Nowell W R."/>
        </authorList>
    </citation>
    <scope>NUCLEOTIDE SEQUENCE</scope>
</reference>
<protein>
    <submittedName>
        <fullName evidence="1">Uncharacterized protein</fullName>
    </submittedName>
</protein>
<organism evidence="1 2">
    <name type="scientific">Adineta ricciae</name>
    <name type="common">Rotifer</name>
    <dbReference type="NCBI Taxonomy" id="249248"/>
    <lineage>
        <taxon>Eukaryota</taxon>
        <taxon>Metazoa</taxon>
        <taxon>Spiralia</taxon>
        <taxon>Gnathifera</taxon>
        <taxon>Rotifera</taxon>
        <taxon>Eurotatoria</taxon>
        <taxon>Bdelloidea</taxon>
        <taxon>Adinetida</taxon>
        <taxon>Adinetidae</taxon>
        <taxon>Adineta</taxon>
    </lineage>
</organism>
<proteinExistence type="predicted"/>
<sequence>SLPVLSSLTIVSINHLTGKSNIHAKLLRLPNLKYCEICIETLQCPKSLVAATHIEHFVINHEISIDELFILLPCVPQIRRLSLGNLKESRTNLIGKCSINLPHLMSVSLKSNVHRNISFDEFEALATNCFHQADVLNVEVQFIGFGLDDREFINATRWQRLITSSMPNLRVFDFRYSYRGLDYNVEYQTFETLTNKFNA</sequence>
<dbReference type="InterPro" id="IPR032675">
    <property type="entry name" value="LRR_dom_sf"/>
</dbReference>
<dbReference type="Gene3D" id="3.80.10.10">
    <property type="entry name" value="Ribonuclease Inhibitor"/>
    <property type="match status" value="1"/>
</dbReference>
<dbReference type="AlphaFoldDB" id="A0A816HRA9"/>
<accession>A0A816HRA9</accession>
<name>A0A816HRA9_ADIRI</name>
<feature type="non-terminal residue" evidence="1">
    <location>
        <position position="1"/>
    </location>
</feature>